<dbReference type="InterPro" id="IPR001173">
    <property type="entry name" value="Glyco_trans_2-like"/>
</dbReference>
<dbReference type="PANTHER" id="PTHR48090">
    <property type="entry name" value="UNDECAPRENYL-PHOSPHATE 4-DEOXY-4-FORMAMIDO-L-ARABINOSE TRANSFERASE-RELATED"/>
    <property type="match status" value="1"/>
</dbReference>
<dbReference type="CDD" id="cd04179">
    <property type="entry name" value="DPM_DPG-synthase_like"/>
    <property type="match status" value="1"/>
</dbReference>
<reference evidence="3 4" key="1">
    <citation type="submission" date="2020-08" db="EMBL/GenBank/DDBJ databases">
        <title>The Agave Microbiome: Exploring the role of microbial communities in plant adaptations to desert environments.</title>
        <authorList>
            <person name="Partida-Martinez L.P."/>
        </authorList>
    </citation>
    <scope>NUCLEOTIDE SEQUENCE [LARGE SCALE GENOMIC DNA]</scope>
    <source>
        <strain evidence="3 4">AT3.9</strain>
    </source>
</reference>
<dbReference type="InterPro" id="IPR029044">
    <property type="entry name" value="Nucleotide-diphossugar_trans"/>
</dbReference>
<evidence type="ECO:0000313" key="3">
    <source>
        <dbReference type="EMBL" id="MBB3020115.1"/>
    </source>
</evidence>
<dbReference type="AlphaFoldDB" id="A0A7W4VNQ0"/>
<proteinExistence type="predicted"/>
<keyword evidence="1" id="KW-1133">Transmembrane helix</keyword>
<sequence>MYSGKLHGNTKIAVVIPCFRVQKHIASVIDEIGPEIDSIYVVDDCCPEKTGQFVSETIKDPRIKVIFNETNLGVGGATLAGMVQAAEDGADIIVKIDGDGQMDPHLIPAFTAVIMSSEADFAKGNRFFEPEGVMTMPRARLIGNAGLSFMAKFSTGYWHSFDPTNGFFAIHASLMSLLPVEKISKRYFFESDLLFRLNVIEARVVDIPMHAHYADEQSSMQPHKEIWRFTKGHAKNLIKRIFYRYFLRDFSVASIELLLGLTLLAFGTIFGLANWRSETFASAGTVMLAAMPIIIGTQLLLAFLNYDIQSAPSTALHPRLEKSKRPTKALRHREGAAA</sequence>
<comment type="caution">
    <text evidence="3">The sequence shown here is derived from an EMBL/GenBank/DDBJ whole genome shotgun (WGS) entry which is preliminary data.</text>
</comment>
<gene>
    <name evidence="3" type="ORF">FHR70_003196</name>
</gene>
<dbReference type="SUPFAM" id="SSF53448">
    <property type="entry name" value="Nucleotide-diphospho-sugar transferases"/>
    <property type="match status" value="1"/>
</dbReference>
<evidence type="ECO:0000256" key="1">
    <source>
        <dbReference type="SAM" id="Phobius"/>
    </source>
</evidence>
<keyword evidence="1" id="KW-0472">Membrane</keyword>
<dbReference type="PANTHER" id="PTHR48090:SF6">
    <property type="entry name" value="SLR5056 PROTEIN"/>
    <property type="match status" value="1"/>
</dbReference>
<dbReference type="InterPro" id="IPR050256">
    <property type="entry name" value="Glycosyltransferase_2"/>
</dbReference>
<dbReference type="Pfam" id="PF00535">
    <property type="entry name" value="Glycos_transf_2"/>
    <property type="match status" value="1"/>
</dbReference>
<feature type="domain" description="Glycosyltransferase 2-like" evidence="2">
    <location>
        <begin position="14"/>
        <end position="174"/>
    </location>
</feature>
<dbReference type="Gene3D" id="3.90.550.10">
    <property type="entry name" value="Spore Coat Polysaccharide Biosynthesis Protein SpsA, Chain A"/>
    <property type="match status" value="1"/>
</dbReference>
<organism evidence="3 4">
    <name type="scientific">Microvirga lupini</name>
    <dbReference type="NCBI Taxonomy" id="420324"/>
    <lineage>
        <taxon>Bacteria</taxon>
        <taxon>Pseudomonadati</taxon>
        <taxon>Pseudomonadota</taxon>
        <taxon>Alphaproteobacteria</taxon>
        <taxon>Hyphomicrobiales</taxon>
        <taxon>Methylobacteriaceae</taxon>
        <taxon>Microvirga</taxon>
    </lineage>
</organism>
<keyword evidence="1" id="KW-0812">Transmembrane</keyword>
<accession>A0A7W4VNQ0</accession>
<feature type="transmembrane region" description="Helical" evidence="1">
    <location>
        <begin position="279"/>
        <end position="304"/>
    </location>
</feature>
<keyword evidence="4" id="KW-1185">Reference proteome</keyword>
<keyword evidence="3" id="KW-0808">Transferase</keyword>
<dbReference type="RefSeq" id="WP_183451830.1">
    <property type="nucleotide sequence ID" value="NZ_JACHWB010000004.1"/>
</dbReference>
<dbReference type="EMBL" id="JACHWB010000004">
    <property type="protein sequence ID" value="MBB3020115.1"/>
    <property type="molecule type" value="Genomic_DNA"/>
</dbReference>
<dbReference type="GO" id="GO:0016740">
    <property type="term" value="F:transferase activity"/>
    <property type="evidence" value="ECO:0007669"/>
    <property type="project" value="UniProtKB-KW"/>
</dbReference>
<feature type="transmembrane region" description="Helical" evidence="1">
    <location>
        <begin position="250"/>
        <end position="273"/>
    </location>
</feature>
<evidence type="ECO:0000259" key="2">
    <source>
        <dbReference type="Pfam" id="PF00535"/>
    </source>
</evidence>
<evidence type="ECO:0000313" key="4">
    <source>
        <dbReference type="Proteomes" id="UP000532010"/>
    </source>
</evidence>
<protein>
    <submittedName>
        <fullName evidence="3">Glycosyltransferase involved in cell wall biosynthesis</fullName>
    </submittedName>
</protein>
<dbReference type="Proteomes" id="UP000532010">
    <property type="component" value="Unassembled WGS sequence"/>
</dbReference>
<name>A0A7W4VNQ0_9HYPH</name>